<dbReference type="SUPFAM" id="SSF55486">
    <property type="entry name" value="Metalloproteases ('zincins'), catalytic domain"/>
    <property type="match status" value="1"/>
</dbReference>
<keyword evidence="4" id="KW-0482">Metalloprotease</keyword>
<organism evidence="7 8">
    <name type="scientific">Amblyomma americanum</name>
    <name type="common">Lone star tick</name>
    <dbReference type="NCBI Taxonomy" id="6943"/>
    <lineage>
        <taxon>Eukaryota</taxon>
        <taxon>Metazoa</taxon>
        <taxon>Ecdysozoa</taxon>
        <taxon>Arthropoda</taxon>
        <taxon>Chelicerata</taxon>
        <taxon>Arachnida</taxon>
        <taxon>Acari</taxon>
        <taxon>Parasitiformes</taxon>
        <taxon>Ixodida</taxon>
        <taxon>Ixodoidea</taxon>
        <taxon>Ixodidae</taxon>
        <taxon>Amblyomminae</taxon>
        <taxon>Amblyomma</taxon>
    </lineage>
</organism>
<dbReference type="EMBL" id="JARKHS020035525">
    <property type="protein sequence ID" value="KAK8757150.1"/>
    <property type="molecule type" value="Genomic_DNA"/>
</dbReference>
<keyword evidence="1" id="KW-0645">Protease</keyword>
<dbReference type="GO" id="GO:0006509">
    <property type="term" value="P:membrane protein ectodomain proteolysis"/>
    <property type="evidence" value="ECO:0007669"/>
    <property type="project" value="TreeGrafter"/>
</dbReference>
<evidence type="ECO:0000256" key="5">
    <source>
        <dbReference type="PROSITE-ProRule" id="PRU00276"/>
    </source>
</evidence>
<feature type="binding site" evidence="5">
    <location>
        <position position="169"/>
    </location>
    <ligand>
        <name>Zn(2+)</name>
        <dbReference type="ChEBI" id="CHEBI:29105"/>
        <note>catalytic</note>
    </ligand>
</feature>
<evidence type="ECO:0000256" key="3">
    <source>
        <dbReference type="ARBA" id="ARBA00022833"/>
    </source>
</evidence>
<dbReference type="GO" id="GO:0004222">
    <property type="term" value="F:metalloendopeptidase activity"/>
    <property type="evidence" value="ECO:0007669"/>
    <property type="project" value="InterPro"/>
</dbReference>
<evidence type="ECO:0000313" key="8">
    <source>
        <dbReference type="Proteomes" id="UP001321473"/>
    </source>
</evidence>
<evidence type="ECO:0000256" key="2">
    <source>
        <dbReference type="ARBA" id="ARBA00022801"/>
    </source>
</evidence>
<dbReference type="PANTHER" id="PTHR11905:SF159">
    <property type="entry name" value="ADAM METALLOPROTEASE"/>
    <property type="match status" value="1"/>
</dbReference>
<dbReference type="InterPro" id="IPR024079">
    <property type="entry name" value="MetalloPept_cat_dom_sf"/>
</dbReference>
<name>A0AAQ4D3W0_AMBAM</name>
<dbReference type="Gene3D" id="3.40.390.10">
    <property type="entry name" value="Collagenase (Catalytic Domain)"/>
    <property type="match status" value="1"/>
</dbReference>
<dbReference type="PROSITE" id="PS50215">
    <property type="entry name" value="ADAM_MEPRO"/>
    <property type="match status" value="1"/>
</dbReference>
<dbReference type="Proteomes" id="UP001321473">
    <property type="component" value="Unassembled WGS sequence"/>
</dbReference>
<accession>A0AAQ4D3W0</accession>
<feature type="binding site" evidence="5">
    <location>
        <position position="179"/>
    </location>
    <ligand>
        <name>Zn(2+)</name>
        <dbReference type="ChEBI" id="CHEBI:29105"/>
        <note>catalytic</note>
    </ligand>
</feature>
<feature type="active site" evidence="5">
    <location>
        <position position="170"/>
    </location>
</feature>
<gene>
    <name evidence="7" type="ORF">V5799_000143</name>
</gene>
<dbReference type="AlphaFoldDB" id="A0AAQ4D3W0"/>
<reference evidence="7 8" key="1">
    <citation type="journal article" date="2023" name="Arcadia Sci">
        <title>De novo assembly of a long-read Amblyomma americanum tick genome.</title>
        <authorList>
            <person name="Chou S."/>
            <person name="Poskanzer K.E."/>
            <person name="Rollins M."/>
            <person name="Thuy-Boun P.S."/>
        </authorList>
    </citation>
    <scope>NUCLEOTIDE SEQUENCE [LARGE SCALE GENOMIC DNA]</scope>
    <source>
        <strain evidence="7">F_SG_1</strain>
        <tissue evidence="7">Salivary glands</tissue>
    </source>
</reference>
<proteinExistence type="predicted"/>
<dbReference type="Gene3D" id="3.40.1620.60">
    <property type="match status" value="1"/>
</dbReference>
<keyword evidence="5" id="KW-0479">Metal-binding</keyword>
<protein>
    <recommendedName>
        <fullName evidence="6">Peptidase M12B domain-containing protein</fullName>
    </recommendedName>
</protein>
<evidence type="ECO:0000313" key="7">
    <source>
        <dbReference type="EMBL" id="KAK8757150.1"/>
    </source>
</evidence>
<feature type="domain" description="Peptidase M12B" evidence="6">
    <location>
        <begin position="25"/>
        <end position="236"/>
    </location>
</feature>
<dbReference type="InterPro" id="IPR001590">
    <property type="entry name" value="Peptidase_M12B"/>
</dbReference>
<keyword evidence="8" id="KW-1185">Reference proteome</keyword>
<dbReference type="Pfam" id="PF13688">
    <property type="entry name" value="Reprolysin_5"/>
    <property type="match status" value="1"/>
</dbReference>
<sequence length="339" mass="38703">MDMNESDSIIAARYDGSSRRMPDRVTIEVFIVADSVHQRHFASRELLLNYLCVLLNAVNLRFRSMTTPKVTLMLTGFEQSWTETYWRGQGKYMHDTSTLQAFKEYAGGKRRSFHSPDVIFLLTGRDVYSQSNGHQTTGLAYVGGLCNAFLVGLGEDDAGYYSGVHTVAHEMGHLLGATHDGDGPERNIPNHPSARDCSFYHGYLMSYVNKGPQRHLFSWCSLRQMRFIIRQRGPSCWKVLSSRKCANANYPGMMIEAKKFCKRIYPNHRNVTAKMIYPKGNECKMRCQYPEVSSYQSGGYVYHYTTLHYTDTDALDFSRCGQGKVCIQGYCVYPPRQEK</sequence>
<comment type="caution">
    <text evidence="5">Lacks conserved residue(s) required for the propagation of feature annotation.</text>
</comment>
<dbReference type="GO" id="GO:0046872">
    <property type="term" value="F:metal ion binding"/>
    <property type="evidence" value="ECO:0007669"/>
    <property type="project" value="UniProtKB-KW"/>
</dbReference>
<dbReference type="PANTHER" id="PTHR11905">
    <property type="entry name" value="ADAM A DISINTEGRIN AND METALLOPROTEASE DOMAIN"/>
    <property type="match status" value="1"/>
</dbReference>
<keyword evidence="2" id="KW-0378">Hydrolase</keyword>
<feature type="binding site" evidence="5">
    <location>
        <position position="173"/>
    </location>
    <ligand>
        <name>Zn(2+)</name>
        <dbReference type="ChEBI" id="CHEBI:29105"/>
        <note>catalytic</note>
    </ligand>
</feature>
<evidence type="ECO:0000256" key="4">
    <source>
        <dbReference type="ARBA" id="ARBA00023049"/>
    </source>
</evidence>
<evidence type="ECO:0000256" key="1">
    <source>
        <dbReference type="ARBA" id="ARBA00022670"/>
    </source>
</evidence>
<comment type="caution">
    <text evidence="7">The sequence shown here is derived from an EMBL/GenBank/DDBJ whole genome shotgun (WGS) entry which is preliminary data.</text>
</comment>
<evidence type="ECO:0000259" key="6">
    <source>
        <dbReference type="PROSITE" id="PS50215"/>
    </source>
</evidence>
<keyword evidence="3 5" id="KW-0862">Zinc</keyword>